<name>A0A382HAH1_9ZZZZ</name>
<dbReference type="AlphaFoldDB" id="A0A382HAH1"/>
<reference evidence="1" key="1">
    <citation type="submission" date="2018-05" db="EMBL/GenBank/DDBJ databases">
        <authorList>
            <person name="Lanie J.A."/>
            <person name="Ng W.-L."/>
            <person name="Kazmierczak K.M."/>
            <person name="Andrzejewski T.M."/>
            <person name="Davidsen T.M."/>
            <person name="Wayne K.J."/>
            <person name="Tettelin H."/>
            <person name="Glass J.I."/>
            <person name="Rusch D."/>
            <person name="Podicherti R."/>
            <person name="Tsui H.-C.T."/>
            <person name="Winkler M.E."/>
        </authorList>
    </citation>
    <scope>NUCLEOTIDE SEQUENCE</scope>
</reference>
<feature type="non-terminal residue" evidence="1">
    <location>
        <position position="196"/>
    </location>
</feature>
<sequence>VVYGPNASGKSSVAMALAWLLAGPGTMDVLRPFGNFEDPLHASLTAQLGAENVHLDVRMTVPKSTAKKMQSEDFTGDLGGAAIDRDNFRRRLDGVSFDLYRRYYWVDSRKISTTSDTGGGTDHSLTTKSVFGGLDPFDISSKLDDEGRKLLGKSTTKEGTARWFVKEMSVQKELIRTAKQSPNNWARLDAQHRETI</sequence>
<gene>
    <name evidence="1" type="ORF">METZ01_LOCUS236939</name>
</gene>
<organism evidence="1">
    <name type="scientific">marine metagenome</name>
    <dbReference type="NCBI Taxonomy" id="408172"/>
    <lineage>
        <taxon>unclassified sequences</taxon>
        <taxon>metagenomes</taxon>
        <taxon>ecological metagenomes</taxon>
    </lineage>
</organism>
<accession>A0A382HAH1</accession>
<feature type="non-terminal residue" evidence="1">
    <location>
        <position position="1"/>
    </location>
</feature>
<protein>
    <submittedName>
        <fullName evidence="1">Uncharacterized protein</fullName>
    </submittedName>
</protein>
<evidence type="ECO:0000313" key="1">
    <source>
        <dbReference type="EMBL" id="SVB84085.1"/>
    </source>
</evidence>
<dbReference type="EMBL" id="UINC01060024">
    <property type="protein sequence ID" value="SVB84085.1"/>
    <property type="molecule type" value="Genomic_DNA"/>
</dbReference>
<proteinExistence type="predicted"/>